<reference evidence="2" key="1">
    <citation type="submission" date="2021-01" db="EMBL/GenBank/DDBJ databases">
        <title>Whole genome shotgun sequence of Virgisporangium aliadipatigenens NBRC 105644.</title>
        <authorList>
            <person name="Komaki H."/>
            <person name="Tamura T."/>
        </authorList>
    </citation>
    <scope>NUCLEOTIDE SEQUENCE</scope>
    <source>
        <strain evidence="2">NBRC 105644</strain>
    </source>
</reference>
<dbReference type="Proteomes" id="UP000619260">
    <property type="component" value="Unassembled WGS sequence"/>
</dbReference>
<dbReference type="AlphaFoldDB" id="A0A8J3YMI3"/>
<name>A0A8J3YMI3_9ACTN</name>
<accession>A0A8J3YMI3</accession>
<comment type="caution">
    <text evidence="2">The sequence shown here is derived from an EMBL/GenBank/DDBJ whole genome shotgun (WGS) entry which is preliminary data.</text>
</comment>
<keyword evidence="1" id="KW-0472">Membrane</keyword>
<evidence type="ECO:0000256" key="1">
    <source>
        <dbReference type="SAM" id="Phobius"/>
    </source>
</evidence>
<feature type="transmembrane region" description="Helical" evidence="1">
    <location>
        <begin position="179"/>
        <end position="203"/>
    </location>
</feature>
<feature type="transmembrane region" description="Helical" evidence="1">
    <location>
        <begin position="30"/>
        <end position="55"/>
    </location>
</feature>
<organism evidence="2 3">
    <name type="scientific">Virgisporangium aliadipatigenens</name>
    <dbReference type="NCBI Taxonomy" id="741659"/>
    <lineage>
        <taxon>Bacteria</taxon>
        <taxon>Bacillati</taxon>
        <taxon>Actinomycetota</taxon>
        <taxon>Actinomycetes</taxon>
        <taxon>Micromonosporales</taxon>
        <taxon>Micromonosporaceae</taxon>
        <taxon>Virgisporangium</taxon>
    </lineage>
</organism>
<dbReference type="EMBL" id="BOPF01000018">
    <property type="protein sequence ID" value="GIJ47971.1"/>
    <property type="molecule type" value="Genomic_DNA"/>
</dbReference>
<keyword evidence="1" id="KW-1133">Transmembrane helix</keyword>
<proteinExistence type="predicted"/>
<keyword evidence="3" id="KW-1185">Reference proteome</keyword>
<evidence type="ECO:0000313" key="2">
    <source>
        <dbReference type="EMBL" id="GIJ47971.1"/>
    </source>
</evidence>
<feature type="transmembrane region" description="Helical" evidence="1">
    <location>
        <begin position="113"/>
        <end position="139"/>
    </location>
</feature>
<feature type="transmembrane region" description="Helical" evidence="1">
    <location>
        <begin position="151"/>
        <end position="172"/>
    </location>
</feature>
<protein>
    <submittedName>
        <fullName evidence="2">Uncharacterized protein</fullName>
    </submittedName>
</protein>
<feature type="transmembrane region" description="Helical" evidence="1">
    <location>
        <begin position="75"/>
        <end position="101"/>
    </location>
</feature>
<sequence>MTAPAAPWLRPVPFTRLAGVQLRIWRAHRFVAVAAVLSVAAGAGAAALGVGLPGGRLTGGVVAERFALAEALYGLFWPVIGAVGAASAFTGGWAVLVLGVAPRRGRWLLAASATFLLVAAVATAAFVALGWLAVVLAGAGADAAGAVPRRFLPVLGVTLLRAAAGFLLGAALRNVAVALVLLYVVRWALPLLVVRSVDIGVWLDLDTATAALATGDAGRHHGLPVVTALLLWIVVPAATAWARLRSSAQ</sequence>
<gene>
    <name evidence="2" type="ORF">Val02_48570</name>
</gene>
<feature type="transmembrane region" description="Helical" evidence="1">
    <location>
        <begin position="223"/>
        <end position="244"/>
    </location>
</feature>
<keyword evidence="1" id="KW-0812">Transmembrane</keyword>
<evidence type="ECO:0000313" key="3">
    <source>
        <dbReference type="Proteomes" id="UP000619260"/>
    </source>
</evidence>
<dbReference type="RefSeq" id="WP_203901465.1">
    <property type="nucleotide sequence ID" value="NZ_BOPF01000018.1"/>
</dbReference>